<gene>
    <name evidence="4" type="ORF">KUTeg_001627</name>
</gene>
<feature type="compositionally biased region" description="Polar residues" evidence="3">
    <location>
        <begin position="277"/>
        <end position="290"/>
    </location>
</feature>
<feature type="region of interest" description="Disordered" evidence="3">
    <location>
        <begin position="142"/>
        <end position="175"/>
    </location>
</feature>
<evidence type="ECO:0000256" key="2">
    <source>
        <dbReference type="ARBA" id="ARBA00023242"/>
    </source>
</evidence>
<comment type="subcellular location">
    <subcellularLocation>
        <location evidence="1">Nucleus</location>
    </subcellularLocation>
</comment>
<feature type="region of interest" description="Disordered" evidence="3">
    <location>
        <begin position="324"/>
        <end position="346"/>
    </location>
</feature>
<reference evidence="4 5" key="1">
    <citation type="submission" date="2022-12" db="EMBL/GenBank/DDBJ databases">
        <title>Chromosome-level genome of Tegillarca granosa.</title>
        <authorList>
            <person name="Kim J."/>
        </authorList>
    </citation>
    <scope>NUCLEOTIDE SEQUENCE [LARGE SCALE GENOMIC DNA]</scope>
    <source>
        <strain evidence="4">Teg-2019</strain>
        <tissue evidence="4">Adductor muscle</tissue>
    </source>
</reference>
<organism evidence="4 5">
    <name type="scientific">Tegillarca granosa</name>
    <name type="common">Malaysian cockle</name>
    <name type="synonym">Anadara granosa</name>
    <dbReference type="NCBI Taxonomy" id="220873"/>
    <lineage>
        <taxon>Eukaryota</taxon>
        <taxon>Metazoa</taxon>
        <taxon>Spiralia</taxon>
        <taxon>Lophotrochozoa</taxon>
        <taxon>Mollusca</taxon>
        <taxon>Bivalvia</taxon>
        <taxon>Autobranchia</taxon>
        <taxon>Pteriomorphia</taxon>
        <taxon>Arcoida</taxon>
        <taxon>Arcoidea</taxon>
        <taxon>Arcidae</taxon>
        <taxon>Tegillarca</taxon>
    </lineage>
</organism>
<feature type="compositionally biased region" description="Low complexity" evidence="3">
    <location>
        <begin position="146"/>
        <end position="158"/>
    </location>
</feature>
<dbReference type="PANTHER" id="PTHR15911">
    <property type="entry name" value="WW DOMAIN-CONTAINING ADAPTER PROTEIN WITH COILED-COIL"/>
    <property type="match status" value="1"/>
</dbReference>
<accession>A0ABQ9FWB4</accession>
<evidence type="ECO:0000256" key="3">
    <source>
        <dbReference type="SAM" id="MobiDB-lite"/>
    </source>
</evidence>
<dbReference type="Proteomes" id="UP001217089">
    <property type="component" value="Unassembled WGS sequence"/>
</dbReference>
<name>A0ABQ9FWB4_TEGGR</name>
<feature type="compositionally biased region" description="Low complexity" evidence="3">
    <location>
        <begin position="506"/>
        <end position="515"/>
    </location>
</feature>
<feature type="compositionally biased region" description="Low complexity" evidence="3">
    <location>
        <begin position="370"/>
        <end position="392"/>
    </location>
</feature>
<protein>
    <submittedName>
        <fullName evidence="4">Uncharacterized protein</fullName>
    </submittedName>
</protein>
<feature type="region of interest" description="Disordered" evidence="3">
    <location>
        <begin position="275"/>
        <end position="306"/>
    </location>
</feature>
<dbReference type="EMBL" id="JARBDR010000141">
    <property type="protein sequence ID" value="KAJ8320040.1"/>
    <property type="molecule type" value="Genomic_DNA"/>
</dbReference>
<sequence length="522" mass="56456">MKKLNLTSGISLQRALRTDPVLPNSSRVETVLDGEILSVLESTSNPALTFSNISSTASYIRSSPTTKRCVMVSKAEWLKVPPQTSQTNNRFGHLQQNFVNKKLMHGVKYDKRNRCSTIICYDFGYDLYENLGLLWDTNQNEDMDISPGSTPTSSRPSSCAGTPQIGPGSTPATQTIPSSAALALGHHHQSGSSTPLISSIPQLITQLSGGQNNQELTQKEIVSINQQVPPQQSPRSTNDIPVTSATILSNIPTTYQTLKSPQHGPLQGGPHPIPQHISHQGSQQHVSTHQAGPPISGHHQNSYHTLTSPHHEPIIIQNQNTTSTQQLLPPPATIAPPHVQQHQASVYGRLSSQPQIDSDLHVENSKGGESPLSESSQRSSCSVASPSSTTSSQNALNVEASALSVAMKKESPATGMNSSLSNYYNERLIGHVLGWQADHAERQANRYAEEGITVGSFRCSQVSVELKRARSLVRLAEIQSTLHEQRLLFLDQQIHELESMKPPNFSSSHSFPSSSGSGGGGQ</sequence>
<comment type="caution">
    <text evidence="4">The sequence shown here is derived from an EMBL/GenBank/DDBJ whole genome shotgun (WGS) entry which is preliminary data.</text>
</comment>
<proteinExistence type="predicted"/>
<dbReference type="PANTHER" id="PTHR15911:SF6">
    <property type="entry name" value="WW DOMAIN-CONTAINING ADAPTER PROTEIN WITH COILED-COIL"/>
    <property type="match status" value="1"/>
</dbReference>
<evidence type="ECO:0000256" key="1">
    <source>
        <dbReference type="ARBA" id="ARBA00004123"/>
    </source>
</evidence>
<dbReference type="InterPro" id="IPR038867">
    <property type="entry name" value="WAC"/>
</dbReference>
<feature type="region of interest" description="Disordered" evidence="3">
    <location>
        <begin position="359"/>
        <end position="395"/>
    </location>
</feature>
<evidence type="ECO:0000313" key="4">
    <source>
        <dbReference type="EMBL" id="KAJ8320040.1"/>
    </source>
</evidence>
<keyword evidence="5" id="KW-1185">Reference proteome</keyword>
<evidence type="ECO:0000313" key="5">
    <source>
        <dbReference type="Proteomes" id="UP001217089"/>
    </source>
</evidence>
<feature type="region of interest" description="Disordered" evidence="3">
    <location>
        <begin position="500"/>
        <end position="522"/>
    </location>
</feature>
<keyword evidence="2" id="KW-0539">Nucleus</keyword>